<sequence length="262" mass="29973">AFIKVHIVHSLALVTINAVIGWIYFAAWTISFYPQVYENWRRKSVIGLNFDYLALNITGFIAYSIFNIGIFWVDEIKMEYEKLHPYGIIPVRGNDVFFAIHAAVITGFTIFQCFIYERGDQKLSWTATALVSGSWLFAIISLIVAIAGKLSWLTYLYFLSYVKLGITLIKYVPQAYMNYRRKSTVGWSIGNVLLDFTGGSFSLLQMFLLAYNSDDWGSIFGDPTKFGLGLFSVCFDILFIFQHYVLYKNRDKGSGYEALIEP</sequence>
<evidence type="ECO:0000256" key="6">
    <source>
        <dbReference type="ARBA" id="ARBA00022737"/>
    </source>
</evidence>
<feature type="transmembrane region" description="Helical" evidence="18">
    <location>
        <begin position="53"/>
        <end position="73"/>
    </location>
</feature>
<dbReference type="GO" id="GO:0015184">
    <property type="term" value="F:L-cystine transmembrane transporter activity"/>
    <property type="evidence" value="ECO:0000318"/>
    <property type="project" value="GO_Central"/>
</dbReference>
<evidence type="ECO:0000256" key="8">
    <source>
        <dbReference type="ARBA" id="ARBA00022927"/>
    </source>
</evidence>
<evidence type="ECO:0000256" key="9">
    <source>
        <dbReference type="ARBA" id="ARBA00022989"/>
    </source>
</evidence>
<evidence type="ECO:0000256" key="1">
    <source>
        <dbReference type="ARBA" id="ARBA00004155"/>
    </source>
</evidence>
<comment type="subcellular location">
    <subcellularLocation>
        <location evidence="1">Lysosome membrane</location>
        <topology evidence="1">Multi-pass membrane protein</topology>
    </subcellularLocation>
    <subcellularLocation>
        <location evidence="15">Melanosome membrane</location>
        <topology evidence="15">Multi-pass membrane protein</topology>
    </subcellularLocation>
</comment>
<dbReference type="GO" id="GO:0015811">
    <property type="term" value="P:L-cystine transport"/>
    <property type="evidence" value="ECO:0000318"/>
    <property type="project" value="GO_Central"/>
</dbReference>
<reference evidence="19 20" key="1">
    <citation type="journal article" date="2008" name="Nature">
        <title>The Trichoplax genome and the nature of placozoans.</title>
        <authorList>
            <person name="Srivastava M."/>
            <person name="Begovic E."/>
            <person name="Chapman J."/>
            <person name="Putnam N.H."/>
            <person name="Hellsten U."/>
            <person name="Kawashima T."/>
            <person name="Kuo A."/>
            <person name="Mitros T."/>
            <person name="Salamov A."/>
            <person name="Carpenter M.L."/>
            <person name="Signorovitch A.Y."/>
            <person name="Moreno M.A."/>
            <person name="Kamm K."/>
            <person name="Grimwood J."/>
            <person name="Schmutz J."/>
            <person name="Shapiro H."/>
            <person name="Grigoriev I.V."/>
            <person name="Buss L.W."/>
            <person name="Schierwater B."/>
            <person name="Dellaporta S.L."/>
            <person name="Rokhsar D.S."/>
        </authorList>
    </citation>
    <scope>NUCLEOTIDE SEQUENCE [LARGE SCALE GENOMIC DNA]</scope>
    <source>
        <strain evidence="19 20">Grell-BS-1999</strain>
    </source>
</reference>
<evidence type="ECO:0000256" key="5">
    <source>
        <dbReference type="ARBA" id="ARBA00022729"/>
    </source>
</evidence>
<keyword evidence="8" id="KW-0653">Protein transport</keyword>
<dbReference type="RefSeq" id="XP_002115442.1">
    <property type="nucleotide sequence ID" value="XM_002115406.1"/>
</dbReference>
<evidence type="ECO:0000256" key="2">
    <source>
        <dbReference type="ARBA" id="ARBA00006855"/>
    </source>
</evidence>
<dbReference type="AlphaFoldDB" id="B3S4Y1"/>
<feature type="transmembrane region" description="Helical" evidence="18">
    <location>
        <begin position="184"/>
        <end position="208"/>
    </location>
</feature>
<keyword evidence="12" id="KW-0458">Lysosome</keyword>
<evidence type="ECO:0000256" key="7">
    <source>
        <dbReference type="ARBA" id="ARBA00022847"/>
    </source>
</evidence>
<feature type="transmembrane region" description="Helical" evidence="18">
    <location>
        <begin position="96"/>
        <end position="116"/>
    </location>
</feature>
<evidence type="ECO:0000313" key="19">
    <source>
        <dbReference type="EMBL" id="EDV22287.1"/>
    </source>
</evidence>
<organism evidence="19 20">
    <name type="scientific">Trichoplax adhaerens</name>
    <name type="common">Trichoplax reptans</name>
    <dbReference type="NCBI Taxonomy" id="10228"/>
    <lineage>
        <taxon>Eukaryota</taxon>
        <taxon>Metazoa</taxon>
        <taxon>Placozoa</taxon>
        <taxon>Uniplacotomia</taxon>
        <taxon>Trichoplacea</taxon>
        <taxon>Trichoplacidae</taxon>
        <taxon>Trichoplax</taxon>
    </lineage>
</organism>
<dbReference type="OrthoDB" id="75720at2759"/>
<dbReference type="GO" id="GO:0048731">
    <property type="term" value="P:system development"/>
    <property type="evidence" value="ECO:0007669"/>
    <property type="project" value="UniProtKB-ARBA"/>
</dbReference>
<dbReference type="NCBIfam" id="TIGR00951">
    <property type="entry name" value="2A43"/>
    <property type="match status" value="1"/>
</dbReference>
<evidence type="ECO:0000256" key="18">
    <source>
        <dbReference type="SAM" id="Phobius"/>
    </source>
</evidence>
<dbReference type="eggNOG" id="KOG3145">
    <property type="taxonomic scope" value="Eukaryota"/>
</dbReference>
<dbReference type="CTD" id="6756655"/>
<gene>
    <name evidence="19" type="ORF">TRIADDRAFT_29291</name>
</gene>
<dbReference type="Pfam" id="PF04193">
    <property type="entry name" value="PQ-loop"/>
    <property type="match status" value="2"/>
</dbReference>
<comment type="function">
    <text evidence="14">Cystine/H(+) symporter that mediates export of cystine, the oxidized dimer of cysteine, from lysosomes. Plays an important role in melanin synthesis by catalyzing cystine export from melanosomes, possibly by inhibiting pheomelanin synthesis. In addition to cystine export, also acts as a positive regulator of mTORC1 signaling in kidney proximal tubular cells, via interactions with components of the v-ATPase and Ragulator complexes. Also involved in small GTPase-regulated vesicle trafficking and lysosomal localization of LAMP2A, independently of cystine transporter activity.</text>
</comment>
<feature type="transmembrane region" description="Helical" evidence="18">
    <location>
        <begin position="152"/>
        <end position="172"/>
    </location>
</feature>
<feature type="non-terminal residue" evidence="19">
    <location>
        <position position="1"/>
    </location>
</feature>
<keyword evidence="3" id="KW-0813">Transport</keyword>
<evidence type="ECO:0000256" key="15">
    <source>
        <dbReference type="ARBA" id="ARBA00060435"/>
    </source>
</evidence>
<dbReference type="PANTHER" id="PTHR13131">
    <property type="entry name" value="CYSTINOSIN"/>
    <property type="match status" value="1"/>
</dbReference>
<dbReference type="PhylomeDB" id="B3S4Y1"/>
<dbReference type="SMART" id="SM00679">
    <property type="entry name" value="CTNS"/>
    <property type="match status" value="2"/>
</dbReference>
<dbReference type="OMA" id="WIDVIYT"/>
<keyword evidence="5" id="KW-0732">Signal</keyword>
<name>B3S4Y1_TRIAD</name>
<keyword evidence="20" id="KW-1185">Reference proteome</keyword>
<dbReference type="GO" id="GO:0050890">
    <property type="term" value="P:cognition"/>
    <property type="evidence" value="ECO:0007669"/>
    <property type="project" value="UniProtKB-ARBA"/>
</dbReference>
<dbReference type="Gene3D" id="1.20.1280.290">
    <property type="match status" value="2"/>
</dbReference>
<evidence type="ECO:0000313" key="20">
    <source>
        <dbReference type="Proteomes" id="UP000009022"/>
    </source>
</evidence>
<dbReference type="Proteomes" id="UP000009022">
    <property type="component" value="Unassembled WGS sequence"/>
</dbReference>
<evidence type="ECO:0000256" key="13">
    <source>
        <dbReference type="ARBA" id="ARBA00048473"/>
    </source>
</evidence>
<feature type="transmembrane region" description="Helical" evidence="18">
    <location>
        <begin position="123"/>
        <end position="146"/>
    </location>
</feature>
<protein>
    <recommendedName>
        <fullName evidence="17">Cystinosin</fullName>
    </recommendedName>
</protein>
<proteinExistence type="inferred from homology"/>
<comment type="subunit">
    <text evidence="16">Interacts with components of the V-ATPase complex. Interacts with components of the Ragulator complex. Interacts with RRAGA/RagA and RRAGC/RagC. Interacts with AP-3 complex subunit mu (AP3M1 or AP3M2).</text>
</comment>
<keyword evidence="7" id="KW-0769">Symport</keyword>
<dbReference type="PANTHER" id="PTHR13131:SF5">
    <property type="entry name" value="CYSTINOSIN"/>
    <property type="match status" value="1"/>
</dbReference>
<evidence type="ECO:0000256" key="4">
    <source>
        <dbReference type="ARBA" id="ARBA00022692"/>
    </source>
</evidence>
<dbReference type="InParanoid" id="B3S4Y1"/>
<evidence type="ECO:0000256" key="10">
    <source>
        <dbReference type="ARBA" id="ARBA00023136"/>
    </source>
</evidence>
<feature type="transmembrane region" description="Helical" evidence="18">
    <location>
        <begin position="12"/>
        <end position="33"/>
    </location>
</feature>
<dbReference type="InterPro" id="IPR005282">
    <property type="entry name" value="LC_transporter"/>
</dbReference>
<accession>B3S4Y1</accession>
<evidence type="ECO:0000256" key="14">
    <source>
        <dbReference type="ARBA" id="ARBA00060313"/>
    </source>
</evidence>
<dbReference type="FunFam" id="1.20.1280.290:FF:000015">
    <property type="entry name" value="cystinosin isoform X2"/>
    <property type="match status" value="1"/>
</dbReference>
<keyword evidence="4 18" id="KW-0812">Transmembrane</keyword>
<evidence type="ECO:0000256" key="12">
    <source>
        <dbReference type="ARBA" id="ARBA00023228"/>
    </source>
</evidence>
<dbReference type="EMBL" id="DS985250">
    <property type="protein sequence ID" value="EDV22287.1"/>
    <property type="molecule type" value="Genomic_DNA"/>
</dbReference>
<evidence type="ECO:0000256" key="17">
    <source>
        <dbReference type="ARBA" id="ARBA00069503"/>
    </source>
</evidence>
<keyword evidence="6" id="KW-0677">Repeat</keyword>
<evidence type="ECO:0000256" key="11">
    <source>
        <dbReference type="ARBA" id="ARBA00023180"/>
    </source>
</evidence>
<feature type="transmembrane region" description="Helical" evidence="18">
    <location>
        <begin position="228"/>
        <end position="247"/>
    </location>
</feature>
<dbReference type="KEGG" id="tad:TRIADDRAFT_29291"/>
<keyword evidence="9 18" id="KW-1133">Transmembrane helix</keyword>
<dbReference type="GO" id="GO:0048513">
    <property type="term" value="P:animal organ development"/>
    <property type="evidence" value="ECO:0007669"/>
    <property type="project" value="UniProtKB-ARBA"/>
</dbReference>
<dbReference type="GO" id="GO:0015031">
    <property type="term" value="P:protein transport"/>
    <property type="evidence" value="ECO:0007669"/>
    <property type="project" value="UniProtKB-KW"/>
</dbReference>
<comment type="catalytic activity">
    <reaction evidence="13">
        <text>L-cystine(out) + H(+)(out) = L-cystine(in) + H(+)(in)</text>
        <dbReference type="Rhea" id="RHEA:66172"/>
        <dbReference type="ChEBI" id="CHEBI:15378"/>
        <dbReference type="ChEBI" id="CHEBI:35491"/>
    </reaction>
    <physiologicalReaction direction="left-to-right" evidence="13">
        <dbReference type="Rhea" id="RHEA:66173"/>
    </physiologicalReaction>
</comment>
<dbReference type="GO" id="GO:0005774">
    <property type="term" value="C:vacuolar membrane"/>
    <property type="evidence" value="ECO:0000318"/>
    <property type="project" value="GO_Central"/>
</dbReference>
<comment type="similarity">
    <text evidence="2">Belongs to the cystinosin family.</text>
</comment>
<dbReference type="GO" id="GO:0005765">
    <property type="term" value="C:lysosomal membrane"/>
    <property type="evidence" value="ECO:0007669"/>
    <property type="project" value="UniProtKB-SubCell"/>
</dbReference>
<evidence type="ECO:0000256" key="3">
    <source>
        <dbReference type="ARBA" id="ARBA00022448"/>
    </source>
</evidence>
<dbReference type="GeneID" id="6756655"/>
<dbReference type="GO" id="GO:0015293">
    <property type="term" value="F:symporter activity"/>
    <property type="evidence" value="ECO:0007669"/>
    <property type="project" value="UniProtKB-KW"/>
</dbReference>
<keyword evidence="10 18" id="KW-0472">Membrane</keyword>
<dbReference type="STRING" id="10228.B3S4Y1"/>
<keyword evidence="11" id="KW-0325">Glycoprotein</keyword>
<dbReference type="InterPro" id="IPR006603">
    <property type="entry name" value="PQ-loop_rpt"/>
</dbReference>
<dbReference type="HOGENOM" id="CLU_046327_0_0_1"/>
<evidence type="ECO:0000256" key="16">
    <source>
        <dbReference type="ARBA" id="ARBA00066203"/>
    </source>
</evidence>
<dbReference type="GO" id="GO:1902531">
    <property type="term" value="P:regulation of intracellular signal transduction"/>
    <property type="evidence" value="ECO:0007669"/>
    <property type="project" value="UniProtKB-ARBA"/>
</dbReference>
<dbReference type="FunFam" id="1.20.1280.290:FF:000016">
    <property type="entry name" value="Cystinosin homolog"/>
    <property type="match status" value="1"/>
</dbReference>